<accession>A0A1A8K707</accession>
<proteinExistence type="predicted"/>
<sequence>DFSSAGWDGLGRSGPVQADDVRRAFDHQVDSDLAVRVKPKYVALCHSSAERNMRNIYSCEADQTLLRPAAIFDPNNSTLVFPLQ</sequence>
<reference evidence="1" key="2">
    <citation type="submission" date="2016-06" db="EMBL/GenBank/DDBJ databases">
        <title>The genome of a short-lived fish provides insights into sex chromosome evolution and the genetic control of aging.</title>
        <authorList>
            <person name="Reichwald K."/>
            <person name="Felder M."/>
            <person name="Petzold A."/>
            <person name="Koch P."/>
            <person name="Groth M."/>
            <person name="Platzer M."/>
        </authorList>
    </citation>
    <scope>NUCLEOTIDE SEQUENCE</scope>
    <source>
        <tissue evidence="1">Brain</tissue>
    </source>
</reference>
<evidence type="ECO:0000313" key="1">
    <source>
        <dbReference type="EMBL" id="SBR28153.1"/>
    </source>
</evidence>
<protein>
    <submittedName>
        <fullName evidence="1">Uncharacterized protein</fullName>
    </submittedName>
</protein>
<name>A0A1A8K707_NOTKU</name>
<organism evidence="1">
    <name type="scientific">Nothobranchius kuhntae</name>
    <name type="common">Beira killifish</name>
    <dbReference type="NCBI Taxonomy" id="321403"/>
    <lineage>
        <taxon>Eukaryota</taxon>
        <taxon>Metazoa</taxon>
        <taxon>Chordata</taxon>
        <taxon>Craniata</taxon>
        <taxon>Vertebrata</taxon>
        <taxon>Euteleostomi</taxon>
        <taxon>Actinopterygii</taxon>
        <taxon>Neopterygii</taxon>
        <taxon>Teleostei</taxon>
        <taxon>Neoteleostei</taxon>
        <taxon>Acanthomorphata</taxon>
        <taxon>Ovalentaria</taxon>
        <taxon>Atherinomorphae</taxon>
        <taxon>Cyprinodontiformes</taxon>
        <taxon>Nothobranchiidae</taxon>
        <taxon>Nothobranchius</taxon>
    </lineage>
</organism>
<feature type="non-terminal residue" evidence="1">
    <location>
        <position position="84"/>
    </location>
</feature>
<feature type="non-terminal residue" evidence="1">
    <location>
        <position position="1"/>
    </location>
</feature>
<gene>
    <name evidence="1" type="primary">Nfu_g_1_020680</name>
</gene>
<dbReference type="AlphaFoldDB" id="A0A1A8K707"/>
<dbReference type="EMBL" id="HAEE01008103">
    <property type="protein sequence ID" value="SBR28153.1"/>
    <property type="molecule type" value="Transcribed_RNA"/>
</dbReference>
<reference evidence="1" key="1">
    <citation type="submission" date="2016-05" db="EMBL/GenBank/DDBJ databases">
        <authorList>
            <person name="Lavstsen T."/>
            <person name="Jespersen J.S."/>
        </authorList>
    </citation>
    <scope>NUCLEOTIDE SEQUENCE</scope>
    <source>
        <tissue evidence="1">Brain</tissue>
    </source>
</reference>
<dbReference type="EMBL" id="HAED01014219">
    <property type="protein sequence ID" value="SBR00664.1"/>
    <property type="molecule type" value="Transcribed_RNA"/>
</dbReference>